<organism evidence="2 3">
    <name type="scientific">Blepharisma stoltei</name>
    <dbReference type="NCBI Taxonomy" id="1481888"/>
    <lineage>
        <taxon>Eukaryota</taxon>
        <taxon>Sar</taxon>
        <taxon>Alveolata</taxon>
        <taxon>Ciliophora</taxon>
        <taxon>Postciliodesmatophora</taxon>
        <taxon>Heterotrichea</taxon>
        <taxon>Heterotrichida</taxon>
        <taxon>Blepharismidae</taxon>
        <taxon>Blepharisma</taxon>
    </lineage>
</organism>
<reference evidence="2" key="1">
    <citation type="submission" date="2021-09" db="EMBL/GenBank/DDBJ databases">
        <authorList>
            <consortium name="AG Swart"/>
            <person name="Singh M."/>
            <person name="Singh A."/>
            <person name="Seah K."/>
            <person name="Emmerich C."/>
        </authorList>
    </citation>
    <scope>NUCLEOTIDE SEQUENCE</scope>
    <source>
        <strain evidence="2">ATCC30299</strain>
    </source>
</reference>
<evidence type="ECO:0000256" key="1">
    <source>
        <dbReference type="SAM" id="MobiDB-lite"/>
    </source>
</evidence>
<name>A0AAU9KFX5_9CILI</name>
<dbReference type="AlphaFoldDB" id="A0AAU9KFX5"/>
<feature type="compositionally biased region" description="Polar residues" evidence="1">
    <location>
        <begin position="64"/>
        <end position="76"/>
    </location>
</feature>
<keyword evidence="3" id="KW-1185">Reference proteome</keyword>
<dbReference type="EMBL" id="CAJZBQ010000064">
    <property type="protein sequence ID" value="CAG9336193.1"/>
    <property type="molecule type" value="Genomic_DNA"/>
</dbReference>
<comment type="caution">
    <text evidence="2">The sequence shown here is derived from an EMBL/GenBank/DDBJ whole genome shotgun (WGS) entry which is preliminary data.</text>
</comment>
<proteinExistence type="predicted"/>
<accession>A0AAU9KFX5</accession>
<feature type="compositionally biased region" description="Polar residues" evidence="1">
    <location>
        <begin position="38"/>
        <end position="53"/>
    </location>
</feature>
<protein>
    <submittedName>
        <fullName evidence="2">Uncharacterized protein</fullName>
    </submittedName>
</protein>
<dbReference type="Proteomes" id="UP001162131">
    <property type="component" value="Unassembled WGS sequence"/>
</dbReference>
<evidence type="ECO:0000313" key="3">
    <source>
        <dbReference type="Proteomes" id="UP001162131"/>
    </source>
</evidence>
<feature type="region of interest" description="Disordered" evidence="1">
    <location>
        <begin position="37"/>
        <end position="76"/>
    </location>
</feature>
<gene>
    <name evidence="2" type="ORF">BSTOLATCC_MIC66074</name>
</gene>
<sequence>MSIEINYRENSKEQQIIENFQLIQHSKATKKQMINGDYENSSQDQNNFTNTEDLSGFFKKNRKQSSPFENPSSNWKELNFSNKSSRNDFCNFLQKSTNWTNPSSYSIKEENSNKYFKKIDPEFKFSSSFQVKKGRNEGFETDMLRCQEFV</sequence>
<evidence type="ECO:0000313" key="2">
    <source>
        <dbReference type="EMBL" id="CAG9336193.1"/>
    </source>
</evidence>